<accession>A0AC58TIQ8</accession>
<reference evidence="1" key="1">
    <citation type="journal article" date="2014" name="Nat. Commun.">
        <title>The tobacco genome sequence and its comparison with those of tomato and potato.</title>
        <authorList>
            <person name="Sierro N."/>
            <person name="Battey J.N."/>
            <person name="Ouadi S."/>
            <person name="Bakaher N."/>
            <person name="Bovet L."/>
            <person name="Willig A."/>
            <person name="Goepfert S."/>
            <person name="Peitsch M.C."/>
            <person name="Ivanov N.V."/>
        </authorList>
    </citation>
    <scope>NUCLEOTIDE SEQUENCE [LARGE SCALE GENOMIC DNA]</scope>
</reference>
<reference evidence="2" key="2">
    <citation type="submission" date="2025-08" db="UniProtKB">
        <authorList>
            <consortium name="RefSeq"/>
        </authorList>
    </citation>
    <scope>IDENTIFICATION</scope>
    <source>
        <tissue evidence="2">Leaf</tissue>
    </source>
</reference>
<dbReference type="RefSeq" id="XP_075097114.1">
    <property type="nucleotide sequence ID" value="XM_075241013.1"/>
</dbReference>
<name>A0AC58TIQ8_TOBAC</name>
<proteinExistence type="predicted"/>
<evidence type="ECO:0000313" key="1">
    <source>
        <dbReference type="Proteomes" id="UP000790787"/>
    </source>
</evidence>
<sequence>MKHALIQSVGFFVCLILFPVLTMLTVRFPTMSMKESLRRGFRRWGRTSCFFVLPYLSLLKGFLYLDSVTCISLSSLWHDQEMLRLQELPD</sequence>
<keyword evidence="1" id="KW-1185">Reference proteome</keyword>
<gene>
    <name evidence="2" type="primary">LOC107827161</name>
</gene>
<protein>
    <submittedName>
        <fullName evidence="2">Uncharacterized protein LOC107827161 isoform X6</fullName>
    </submittedName>
</protein>
<evidence type="ECO:0000313" key="2">
    <source>
        <dbReference type="RefSeq" id="XP_075097114.1"/>
    </source>
</evidence>
<organism evidence="1 2">
    <name type="scientific">Nicotiana tabacum</name>
    <name type="common">Common tobacco</name>
    <dbReference type="NCBI Taxonomy" id="4097"/>
    <lineage>
        <taxon>Eukaryota</taxon>
        <taxon>Viridiplantae</taxon>
        <taxon>Streptophyta</taxon>
        <taxon>Embryophyta</taxon>
        <taxon>Tracheophyta</taxon>
        <taxon>Spermatophyta</taxon>
        <taxon>Magnoliopsida</taxon>
        <taxon>eudicotyledons</taxon>
        <taxon>Gunneridae</taxon>
        <taxon>Pentapetalae</taxon>
        <taxon>asterids</taxon>
        <taxon>lamiids</taxon>
        <taxon>Solanales</taxon>
        <taxon>Solanaceae</taxon>
        <taxon>Nicotianoideae</taxon>
        <taxon>Nicotianeae</taxon>
        <taxon>Nicotiana</taxon>
    </lineage>
</organism>
<dbReference type="Proteomes" id="UP000790787">
    <property type="component" value="Chromosome 20"/>
</dbReference>